<accession>A0AAC9J0R2</accession>
<proteinExistence type="predicted"/>
<reference evidence="2 3" key="1">
    <citation type="submission" date="2016-11" db="EMBL/GenBank/DDBJ databases">
        <title>Complete genome sequencing of Virgibacillus halodenitrificans PDB-F2.</title>
        <authorList>
            <person name="Sun Z."/>
            <person name="Zhou Y."/>
            <person name="Li H."/>
        </authorList>
    </citation>
    <scope>NUCLEOTIDE SEQUENCE [LARGE SCALE GENOMIC DNA]</scope>
    <source>
        <strain evidence="2 3">PDB-F2</strain>
    </source>
</reference>
<organism evidence="2 3">
    <name type="scientific">Virgibacillus halodenitrificans</name>
    <name type="common">Bacillus halodenitrificans</name>
    <dbReference type="NCBI Taxonomy" id="1482"/>
    <lineage>
        <taxon>Bacteria</taxon>
        <taxon>Bacillati</taxon>
        <taxon>Bacillota</taxon>
        <taxon>Bacilli</taxon>
        <taxon>Bacillales</taxon>
        <taxon>Bacillaceae</taxon>
        <taxon>Virgibacillus</taxon>
    </lineage>
</organism>
<protein>
    <recommendedName>
        <fullName evidence="1">DUF7164 domain-containing protein</fullName>
    </recommendedName>
</protein>
<dbReference type="AlphaFoldDB" id="A0AAC9J0R2"/>
<name>A0AAC9J0R2_VIRHA</name>
<dbReference type="Pfam" id="PF23741">
    <property type="entry name" value="DUF7164"/>
    <property type="match status" value="1"/>
</dbReference>
<sequence length="276" mass="31581">MKRAVVVFLDSKPDQIKLFKCLYASFDYIKSSDTSLVVFGEASVMKWVPKNCIKVPVQLEDDPAIYSEYPYIYSLSSLTKKEASILLHFDWILKTDVDTFLTPAWNSFHPTGYTVGKGAYASTKEVKSRIIEISNQFNLRHQGRFNIGSTHYGKPSLLLKVADTATELTKYLLLKEFIINKGAWPSWYFGVCSLYASDIAVNHHVDNISISPNKLDHPSTSPNSIYHHPHIHCWHTDHLFSKFAYLRGDYDNTDPKKLDMNKVHDYCLYNAIATQD</sequence>
<feature type="domain" description="DUF7164" evidence="1">
    <location>
        <begin position="2"/>
        <end position="265"/>
    </location>
</feature>
<dbReference type="EMBL" id="CP017962">
    <property type="protein sequence ID" value="APC49461.1"/>
    <property type="molecule type" value="Genomic_DNA"/>
</dbReference>
<evidence type="ECO:0000259" key="1">
    <source>
        <dbReference type="Pfam" id="PF23741"/>
    </source>
</evidence>
<dbReference type="RefSeq" id="WP_071649498.1">
    <property type="nucleotide sequence ID" value="NZ_CP017962.1"/>
</dbReference>
<gene>
    <name evidence="2" type="ORF">BME96_15215</name>
</gene>
<dbReference type="KEGG" id="vhl:BME96_15215"/>
<dbReference type="GeneID" id="71515760"/>
<dbReference type="Proteomes" id="UP000182945">
    <property type="component" value="Chromosome"/>
</dbReference>
<dbReference type="InterPro" id="IPR055588">
    <property type="entry name" value="DUF7164"/>
</dbReference>
<evidence type="ECO:0000313" key="3">
    <source>
        <dbReference type="Proteomes" id="UP000182945"/>
    </source>
</evidence>
<evidence type="ECO:0000313" key="2">
    <source>
        <dbReference type="EMBL" id="APC49461.1"/>
    </source>
</evidence>